<dbReference type="InterPro" id="IPR010852">
    <property type="entry name" value="ABATE"/>
</dbReference>
<comment type="caution">
    <text evidence="2">The sequence shown here is derived from an EMBL/GenBank/DDBJ whole genome shotgun (WGS) entry which is preliminary data.</text>
</comment>
<dbReference type="Pfam" id="PF11706">
    <property type="entry name" value="zf-CGNR"/>
    <property type="match status" value="1"/>
</dbReference>
<reference evidence="2 3" key="1">
    <citation type="submission" date="2021-01" db="EMBL/GenBank/DDBJ databases">
        <title>Whole genome shotgun sequence of Asanoa siamensis NBRC 107932.</title>
        <authorList>
            <person name="Komaki H."/>
            <person name="Tamura T."/>
        </authorList>
    </citation>
    <scope>NUCLEOTIDE SEQUENCE [LARGE SCALE GENOMIC DNA]</scope>
    <source>
        <strain evidence="2 3">NBRC 107932</strain>
    </source>
</reference>
<proteinExistence type="predicted"/>
<dbReference type="SUPFAM" id="SSF160904">
    <property type="entry name" value="Jann2411-like"/>
    <property type="match status" value="1"/>
</dbReference>
<evidence type="ECO:0000259" key="1">
    <source>
        <dbReference type="Pfam" id="PF11706"/>
    </source>
</evidence>
<dbReference type="EMBL" id="BONE01000025">
    <property type="protein sequence ID" value="GIF73939.1"/>
    <property type="molecule type" value="Genomic_DNA"/>
</dbReference>
<evidence type="ECO:0000313" key="3">
    <source>
        <dbReference type="Proteomes" id="UP000604117"/>
    </source>
</evidence>
<evidence type="ECO:0000313" key="2">
    <source>
        <dbReference type="EMBL" id="GIF73939.1"/>
    </source>
</evidence>
<dbReference type="PANTHER" id="PTHR35525:SF3">
    <property type="entry name" value="BLL6575 PROTEIN"/>
    <property type="match status" value="1"/>
</dbReference>
<dbReference type="PANTHER" id="PTHR35525">
    <property type="entry name" value="BLL6575 PROTEIN"/>
    <property type="match status" value="1"/>
</dbReference>
<dbReference type="InterPro" id="IPR021005">
    <property type="entry name" value="Znf_CGNR"/>
</dbReference>
<dbReference type="InterPro" id="IPR023286">
    <property type="entry name" value="ABATE_dom_sf"/>
</dbReference>
<dbReference type="Proteomes" id="UP000604117">
    <property type="component" value="Unassembled WGS sequence"/>
</dbReference>
<keyword evidence="3" id="KW-1185">Reference proteome</keyword>
<accession>A0ABQ4CRL5</accession>
<sequence>MSGDNPMAAPGRLELVRRFVNTRDIEAGTDALADAPGLRAWLRDGGRTVQAVRGVDLARARRLREALRAAATANHDRGPVPAEALAALDDVAARARVTLSFTPDRAWRAQARAGGVDGALGDLVVAMTEAMTDGTWPRLRVCANDTCRWAFFDTSRAGTGKWCAMRLCGNRAKQQAWRDRRAAGPARG</sequence>
<dbReference type="Gene3D" id="1.10.3300.10">
    <property type="entry name" value="Jann2411-like domain"/>
    <property type="match status" value="1"/>
</dbReference>
<organism evidence="2 3">
    <name type="scientific">Asanoa siamensis</name>
    <dbReference type="NCBI Taxonomy" id="926357"/>
    <lineage>
        <taxon>Bacteria</taxon>
        <taxon>Bacillati</taxon>
        <taxon>Actinomycetota</taxon>
        <taxon>Actinomycetes</taxon>
        <taxon>Micromonosporales</taxon>
        <taxon>Micromonosporaceae</taxon>
        <taxon>Asanoa</taxon>
    </lineage>
</organism>
<protein>
    <recommendedName>
        <fullName evidence="1">Zinc finger CGNR domain-containing protein</fullName>
    </recommendedName>
</protein>
<feature type="domain" description="Zinc finger CGNR" evidence="1">
    <location>
        <begin position="138"/>
        <end position="181"/>
    </location>
</feature>
<dbReference type="RefSeq" id="WP_203714111.1">
    <property type="nucleotide sequence ID" value="NZ_BONE01000025.1"/>
</dbReference>
<gene>
    <name evidence="2" type="ORF">Asi02nite_34570</name>
</gene>
<name>A0ABQ4CRL5_9ACTN</name>
<dbReference type="Pfam" id="PF07336">
    <property type="entry name" value="ABATE"/>
    <property type="match status" value="1"/>
</dbReference>